<dbReference type="AlphaFoldDB" id="A0A6N8EI40"/>
<keyword evidence="2" id="KW-1185">Reference proteome</keyword>
<reference evidence="1 2" key="1">
    <citation type="submission" date="2019-11" db="EMBL/GenBank/DDBJ databases">
        <title>Whole-genome sequence of the anaerobic purple sulfur bacterium Allochromatium palmeri DSM 15591.</title>
        <authorList>
            <person name="Kyndt J.A."/>
            <person name="Meyer T.E."/>
        </authorList>
    </citation>
    <scope>NUCLEOTIDE SEQUENCE [LARGE SCALE GENOMIC DNA]</scope>
    <source>
        <strain evidence="1 2">DSM 15591</strain>
    </source>
</reference>
<dbReference type="Pfam" id="PF10719">
    <property type="entry name" value="ComFB"/>
    <property type="match status" value="1"/>
</dbReference>
<name>A0A6N8EI40_9GAMM</name>
<dbReference type="EMBL" id="WNKT01000029">
    <property type="protein sequence ID" value="MTW21984.1"/>
    <property type="molecule type" value="Genomic_DNA"/>
</dbReference>
<sequence length="106" mass="12199">MLTSIQNYYENLVLESIQDKLSGRDEEHDADFVADLACLALNALPARYVRHAVDLWSHLGDADRLAMRQEVDDAVEAALAVMRRRREVRPVESDDYEPTKTRLPWT</sequence>
<dbReference type="Proteomes" id="UP000434044">
    <property type="component" value="Unassembled WGS sequence"/>
</dbReference>
<dbReference type="InterPro" id="IPR019657">
    <property type="entry name" value="ComFB"/>
</dbReference>
<protein>
    <submittedName>
        <fullName evidence="1">Competence protein ComFB</fullName>
    </submittedName>
</protein>
<organism evidence="1 2">
    <name type="scientific">Allochromatium palmeri</name>
    <dbReference type="NCBI Taxonomy" id="231048"/>
    <lineage>
        <taxon>Bacteria</taxon>
        <taxon>Pseudomonadati</taxon>
        <taxon>Pseudomonadota</taxon>
        <taxon>Gammaproteobacteria</taxon>
        <taxon>Chromatiales</taxon>
        <taxon>Chromatiaceae</taxon>
        <taxon>Allochromatium</taxon>
    </lineage>
</organism>
<comment type="caution">
    <text evidence="1">The sequence shown here is derived from an EMBL/GenBank/DDBJ whole genome shotgun (WGS) entry which is preliminary data.</text>
</comment>
<dbReference type="OrthoDB" id="5895647at2"/>
<accession>A0A6N8EI40</accession>
<dbReference type="RefSeq" id="WP_155450557.1">
    <property type="nucleotide sequence ID" value="NZ_WNKT01000029.1"/>
</dbReference>
<evidence type="ECO:0000313" key="1">
    <source>
        <dbReference type="EMBL" id="MTW21984.1"/>
    </source>
</evidence>
<gene>
    <name evidence="1" type="ORF">GJ668_12905</name>
</gene>
<evidence type="ECO:0000313" key="2">
    <source>
        <dbReference type="Proteomes" id="UP000434044"/>
    </source>
</evidence>
<proteinExistence type="predicted"/>